<protein>
    <submittedName>
        <fullName evidence="2">Uncharacterized protein</fullName>
    </submittedName>
</protein>
<gene>
    <name evidence="2" type="ORF">SAMN05216362_10466</name>
</gene>
<reference evidence="2 3" key="1">
    <citation type="submission" date="2016-10" db="EMBL/GenBank/DDBJ databases">
        <authorList>
            <person name="de Groot N.N."/>
        </authorList>
    </citation>
    <scope>NUCLEOTIDE SEQUENCE [LARGE SCALE GENOMIC DNA]</scope>
    <source>
        <strain evidence="2 3">DSM 21633</strain>
    </source>
</reference>
<accession>A0A1H9BTS0</accession>
<evidence type="ECO:0000313" key="2">
    <source>
        <dbReference type="EMBL" id="SEP91728.1"/>
    </source>
</evidence>
<dbReference type="Proteomes" id="UP000199427">
    <property type="component" value="Unassembled WGS sequence"/>
</dbReference>
<organism evidence="2 3">
    <name type="scientific">Piscibacillus halophilus</name>
    <dbReference type="NCBI Taxonomy" id="571933"/>
    <lineage>
        <taxon>Bacteria</taxon>
        <taxon>Bacillati</taxon>
        <taxon>Bacillota</taxon>
        <taxon>Bacilli</taxon>
        <taxon>Bacillales</taxon>
        <taxon>Bacillaceae</taxon>
        <taxon>Piscibacillus</taxon>
    </lineage>
</organism>
<name>A0A1H9BTS0_9BACI</name>
<keyword evidence="1" id="KW-0812">Transmembrane</keyword>
<keyword evidence="1" id="KW-1133">Transmembrane helix</keyword>
<evidence type="ECO:0000256" key="1">
    <source>
        <dbReference type="SAM" id="Phobius"/>
    </source>
</evidence>
<sequence>MYYDPSYQYGSPYYAPYPVYPYSNSLAYSLLIVALLLLLIFGGYYLYYDK</sequence>
<keyword evidence="1" id="KW-0472">Membrane</keyword>
<proteinExistence type="predicted"/>
<keyword evidence="3" id="KW-1185">Reference proteome</keyword>
<evidence type="ECO:0000313" key="3">
    <source>
        <dbReference type="Proteomes" id="UP000199427"/>
    </source>
</evidence>
<feature type="transmembrane region" description="Helical" evidence="1">
    <location>
        <begin position="26"/>
        <end position="47"/>
    </location>
</feature>
<dbReference type="EMBL" id="FOES01000004">
    <property type="protein sequence ID" value="SEP91728.1"/>
    <property type="molecule type" value="Genomic_DNA"/>
</dbReference>
<dbReference type="AlphaFoldDB" id="A0A1H9BTS0"/>